<dbReference type="Gene3D" id="3.30.9.10">
    <property type="entry name" value="D-Amino Acid Oxidase, subunit A, domain 2"/>
    <property type="match status" value="1"/>
</dbReference>
<feature type="domain" description="FAD dependent oxidoreductase" evidence="2">
    <location>
        <begin position="17"/>
        <end position="359"/>
    </location>
</feature>
<dbReference type="Pfam" id="PF01266">
    <property type="entry name" value="DAO"/>
    <property type="match status" value="1"/>
</dbReference>
<dbReference type="InterPro" id="IPR006076">
    <property type="entry name" value="FAD-dep_OxRdtase"/>
</dbReference>
<keyword evidence="4" id="KW-1185">Reference proteome</keyword>
<keyword evidence="1" id="KW-0560">Oxidoreductase</keyword>
<dbReference type="Gene3D" id="3.50.50.60">
    <property type="entry name" value="FAD/NAD(P)-binding domain"/>
    <property type="match status" value="1"/>
</dbReference>
<reference evidence="3" key="1">
    <citation type="submission" date="2021-08" db="EMBL/GenBank/DDBJ databases">
        <title>Hoeflea bacterium WL0058 sp. nov., isolated from the sediment.</title>
        <authorList>
            <person name="Wang L."/>
            <person name="Zhang D."/>
        </authorList>
    </citation>
    <scope>NUCLEOTIDE SEQUENCE</scope>
    <source>
        <strain evidence="3">WL0058</strain>
    </source>
</reference>
<dbReference type="GO" id="GO:0005737">
    <property type="term" value="C:cytoplasm"/>
    <property type="evidence" value="ECO:0007669"/>
    <property type="project" value="TreeGrafter"/>
</dbReference>
<dbReference type="PANTHER" id="PTHR13847:SF289">
    <property type="entry name" value="GLYCINE OXIDASE"/>
    <property type="match status" value="1"/>
</dbReference>
<comment type="caution">
    <text evidence="3">The sequence shown here is derived from an EMBL/GenBank/DDBJ whole genome shotgun (WGS) entry which is preliminary data.</text>
</comment>
<dbReference type="InterPro" id="IPR036188">
    <property type="entry name" value="FAD/NAD-bd_sf"/>
</dbReference>
<organism evidence="3 4">
    <name type="scientific">Flavimaribacter sediminis</name>
    <dbReference type="NCBI Taxonomy" id="2865987"/>
    <lineage>
        <taxon>Bacteria</taxon>
        <taxon>Pseudomonadati</taxon>
        <taxon>Pseudomonadota</taxon>
        <taxon>Alphaproteobacteria</taxon>
        <taxon>Hyphomicrobiales</taxon>
        <taxon>Rhizobiaceae</taxon>
        <taxon>Flavimaribacter</taxon>
    </lineage>
</organism>
<dbReference type="GO" id="GO:0016491">
    <property type="term" value="F:oxidoreductase activity"/>
    <property type="evidence" value="ECO:0007669"/>
    <property type="project" value="UniProtKB-KW"/>
</dbReference>
<accession>A0AAE2ZN46</accession>
<protein>
    <submittedName>
        <fullName evidence="3">FAD-binding oxidoreductase</fullName>
    </submittedName>
</protein>
<sequence length="386" mass="41491">MTAPRTYSPRTADLSCDLLVVGGGVFGLWIARHAALKGLDAILIEKDRVGSGASGGLLGALIPHLPERWDAKKRFQFEALTSLPGLVRPIEEETGLDCGYRRCGRLMPLWKESFADIAAKQTAAARQNWKTPETGFAWDIVERPPREGWPAADAMPLGLVIDTLAARIDPRSYLAALRRSIESRVRIIEGEAFATCADGVVETSGGKRIMAGRTVLSAGYETFPILGQLLGGDAASYGRPVKGQAALLAAELDDDLPLVFHDGTYVIVHDGGRVAVGSTSEQRFDAPFSTDAALDEVLDKARRLCPAIADAPVIEHWAGLRPRAVGRNPMIGVLPDHPEIIVATGGFKITFGIAHKMAECVIDLATGGTPELPESFRLDSHLKDRS</sequence>
<evidence type="ECO:0000259" key="2">
    <source>
        <dbReference type="Pfam" id="PF01266"/>
    </source>
</evidence>
<proteinExistence type="predicted"/>
<dbReference type="PANTHER" id="PTHR13847">
    <property type="entry name" value="SARCOSINE DEHYDROGENASE-RELATED"/>
    <property type="match status" value="1"/>
</dbReference>
<dbReference type="Proteomes" id="UP001196509">
    <property type="component" value="Unassembled WGS sequence"/>
</dbReference>
<dbReference type="AlphaFoldDB" id="A0AAE2ZN46"/>
<evidence type="ECO:0000313" key="4">
    <source>
        <dbReference type="Proteomes" id="UP001196509"/>
    </source>
</evidence>
<dbReference type="EMBL" id="JAICBX010000005">
    <property type="protein sequence ID" value="MBW8639964.1"/>
    <property type="molecule type" value="Genomic_DNA"/>
</dbReference>
<dbReference type="RefSeq" id="WP_220230692.1">
    <property type="nucleotide sequence ID" value="NZ_JAICBX010000005.1"/>
</dbReference>
<evidence type="ECO:0000256" key="1">
    <source>
        <dbReference type="ARBA" id="ARBA00023002"/>
    </source>
</evidence>
<name>A0AAE2ZN46_9HYPH</name>
<evidence type="ECO:0000313" key="3">
    <source>
        <dbReference type="EMBL" id="MBW8639964.1"/>
    </source>
</evidence>
<dbReference type="SUPFAM" id="SSF51905">
    <property type="entry name" value="FAD/NAD(P)-binding domain"/>
    <property type="match status" value="1"/>
</dbReference>
<gene>
    <name evidence="3" type="ORF">K1W69_22405</name>
</gene>